<reference evidence="10" key="1">
    <citation type="journal article" date="2019" name="Int. J. Syst. Evol. Microbiol.">
        <title>The Global Catalogue of Microorganisms (GCM) 10K type strain sequencing project: providing services to taxonomists for standard genome sequencing and annotation.</title>
        <authorList>
            <consortium name="The Broad Institute Genomics Platform"/>
            <consortium name="The Broad Institute Genome Sequencing Center for Infectious Disease"/>
            <person name="Wu L."/>
            <person name="Ma J."/>
        </authorList>
    </citation>
    <scope>NUCLEOTIDE SEQUENCE [LARGE SCALE GENOMIC DNA]</scope>
    <source>
        <strain evidence="10">KCTC 62102</strain>
    </source>
</reference>
<evidence type="ECO:0000313" key="9">
    <source>
        <dbReference type="EMBL" id="MFC3086272.1"/>
    </source>
</evidence>
<dbReference type="Proteomes" id="UP001595445">
    <property type="component" value="Unassembled WGS sequence"/>
</dbReference>
<keyword evidence="6 8" id="KW-1133">Transmembrane helix</keyword>
<evidence type="ECO:0000256" key="2">
    <source>
        <dbReference type="ARBA" id="ARBA00009142"/>
    </source>
</evidence>
<feature type="transmembrane region" description="Helical" evidence="8">
    <location>
        <begin position="121"/>
        <end position="147"/>
    </location>
</feature>
<keyword evidence="3" id="KW-0813">Transport</keyword>
<comment type="caution">
    <text evidence="9">The sequence shown here is derived from an EMBL/GenBank/DDBJ whole genome shotgun (WGS) entry which is preliminary data.</text>
</comment>
<evidence type="ECO:0000256" key="6">
    <source>
        <dbReference type="ARBA" id="ARBA00022989"/>
    </source>
</evidence>
<evidence type="ECO:0000256" key="7">
    <source>
        <dbReference type="ARBA" id="ARBA00023136"/>
    </source>
</evidence>
<dbReference type="RefSeq" id="WP_197646798.1">
    <property type="nucleotide sequence ID" value="NZ_JAEACP010000020.1"/>
</dbReference>
<accession>A0ABV7DT44</accession>
<feature type="transmembrane region" description="Helical" evidence="8">
    <location>
        <begin position="213"/>
        <end position="231"/>
    </location>
</feature>
<evidence type="ECO:0000256" key="8">
    <source>
        <dbReference type="RuleBase" id="RU363041"/>
    </source>
</evidence>
<protein>
    <recommendedName>
        <fullName evidence="8">Probable membrane transporter protein</fullName>
    </recommendedName>
</protein>
<gene>
    <name evidence="9" type="ORF">ACFOD6_09460</name>
</gene>
<feature type="transmembrane region" description="Helical" evidence="8">
    <location>
        <begin position="159"/>
        <end position="177"/>
    </location>
</feature>
<dbReference type="InterPro" id="IPR052017">
    <property type="entry name" value="TSUP"/>
</dbReference>
<sequence>MFIIVAMAGFVRGITGFGGAMFMAPPLSLILSPVVAVIYALALEAAAAVVMFPSIRRHLEYRTLALLGVPAVVSIPIGGLLLVNLDSETIRVALSLTVMLFSLLLIFGLRYSGSPRASTATAVGALSGLLFGATSMGGPPVILYLLSGPAPHWVTRANLVAYISFTSGLSLLLPWYLGYIPVSLALDVAIAIPPYFAGIFAGLRIFPLLNDKFFRRFTLIFIFLVAGFALIV</sequence>
<evidence type="ECO:0000313" key="10">
    <source>
        <dbReference type="Proteomes" id="UP001595445"/>
    </source>
</evidence>
<keyword evidence="4 8" id="KW-1003">Cell membrane</keyword>
<feature type="transmembrane region" description="Helical" evidence="8">
    <location>
        <begin position="89"/>
        <end position="109"/>
    </location>
</feature>
<keyword evidence="10" id="KW-1185">Reference proteome</keyword>
<feature type="transmembrane region" description="Helical" evidence="8">
    <location>
        <begin position="184"/>
        <end position="207"/>
    </location>
</feature>
<proteinExistence type="inferred from homology"/>
<feature type="transmembrane region" description="Helical" evidence="8">
    <location>
        <begin position="29"/>
        <end position="52"/>
    </location>
</feature>
<evidence type="ECO:0000256" key="5">
    <source>
        <dbReference type="ARBA" id="ARBA00022692"/>
    </source>
</evidence>
<keyword evidence="7 8" id="KW-0472">Membrane</keyword>
<dbReference type="EMBL" id="JBHRSM010000016">
    <property type="protein sequence ID" value="MFC3086272.1"/>
    <property type="molecule type" value="Genomic_DNA"/>
</dbReference>
<keyword evidence="5 8" id="KW-0812">Transmembrane</keyword>
<evidence type="ECO:0000256" key="4">
    <source>
        <dbReference type="ARBA" id="ARBA00022475"/>
    </source>
</evidence>
<organism evidence="9 10">
    <name type="scientific">Tabrizicola soli</name>
    <dbReference type="NCBI Taxonomy" id="2185115"/>
    <lineage>
        <taxon>Bacteria</taxon>
        <taxon>Pseudomonadati</taxon>
        <taxon>Pseudomonadota</taxon>
        <taxon>Alphaproteobacteria</taxon>
        <taxon>Rhodobacterales</taxon>
        <taxon>Paracoccaceae</taxon>
        <taxon>Tabrizicola</taxon>
    </lineage>
</organism>
<dbReference type="InterPro" id="IPR002781">
    <property type="entry name" value="TM_pro_TauE-like"/>
</dbReference>
<name>A0ABV7DT44_9RHOB</name>
<feature type="transmembrane region" description="Helical" evidence="8">
    <location>
        <begin position="64"/>
        <end position="83"/>
    </location>
</feature>
<comment type="similarity">
    <text evidence="2 8">Belongs to the 4-toluene sulfonate uptake permease (TSUP) (TC 2.A.102) family.</text>
</comment>
<dbReference type="PANTHER" id="PTHR30269:SF37">
    <property type="entry name" value="MEMBRANE TRANSPORTER PROTEIN"/>
    <property type="match status" value="1"/>
</dbReference>
<evidence type="ECO:0000256" key="1">
    <source>
        <dbReference type="ARBA" id="ARBA00004651"/>
    </source>
</evidence>
<dbReference type="PANTHER" id="PTHR30269">
    <property type="entry name" value="TRANSMEMBRANE PROTEIN YFCA"/>
    <property type="match status" value="1"/>
</dbReference>
<evidence type="ECO:0000256" key="3">
    <source>
        <dbReference type="ARBA" id="ARBA00022448"/>
    </source>
</evidence>
<dbReference type="Pfam" id="PF01925">
    <property type="entry name" value="TauE"/>
    <property type="match status" value="1"/>
</dbReference>
<comment type="subcellular location">
    <subcellularLocation>
        <location evidence="1 8">Cell membrane</location>
        <topology evidence="1 8">Multi-pass membrane protein</topology>
    </subcellularLocation>
</comment>